<feature type="transmembrane region" description="Helical" evidence="1">
    <location>
        <begin position="50"/>
        <end position="74"/>
    </location>
</feature>
<evidence type="ECO:0000313" key="3">
    <source>
        <dbReference type="Proteomes" id="UP000319383"/>
    </source>
</evidence>
<keyword evidence="1" id="KW-0472">Membrane</keyword>
<dbReference type="Pfam" id="PF20221">
    <property type="entry name" value="DUF6580"/>
    <property type="match status" value="1"/>
</dbReference>
<feature type="transmembrane region" description="Helical" evidence="1">
    <location>
        <begin position="188"/>
        <end position="206"/>
    </location>
</feature>
<dbReference type="AlphaFoldDB" id="A0A517ZL95"/>
<protein>
    <submittedName>
        <fullName evidence="2">Uncharacterized protein</fullName>
    </submittedName>
</protein>
<feature type="transmembrane region" description="Helical" evidence="1">
    <location>
        <begin position="86"/>
        <end position="109"/>
    </location>
</feature>
<reference evidence="2 3" key="1">
    <citation type="submission" date="2019-02" db="EMBL/GenBank/DDBJ databases">
        <title>Deep-cultivation of Planctomycetes and their phenomic and genomic characterization uncovers novel biology.</title>
        <authorList>
            <person name="Wiegand S."/>
            <person name="Jogler M."/>
            <person name="Boedeker C."/>
            <person name="Pinto D."/>
            <person name="Vollmers J."/>
            <person name="Rivas-Marin E."/>
            <person name="Kohn T."/>
            <person name="Peeters S.H."/>
            <person name="Heuer A."/>
            <person name="Rast P."/>
            <person name="Oberbeckmann S."/>
            <person name="Bunk B."/>
            <person name="Jeske O."/>
            <person name="Meyerdierks A."/>
            <person name="Storesund J.E."/>
            <person name="Kallscheuer N."/>
            <person name="Luecker S."/>
            <person name="Lage O.M."/>
            <person name="Pohl T."/>
            <person name="Merkel B.J."/>
            <person name="Hornburger P."/>
            <person name="Mueller R.-W."/>
            <person name="Bruemmer F."/>
            <person name="Labrenz M."/>
            <person name="Spormann A.M."/>
            <person name="Op den Camp H."/>
            <person name="Overmann J."/>
            <person name="Amann R."/>
            <person name="Jetten M.S.M."/>
            <person name="Mascher T."/>
            <person name="Medema M.H."/>
            <person name="Devos D.P."/>
            <person name="Kaster A.-K."/>
            <person name="Ovreas L."/>
            <person name="Rohde M."/>
            <person name="Galperin M.Y."/>
            <person name="Jogler C."/>
        </authorList>
    </citation>
    <scope>NUCLEOTIDE SEQUENCE [LARGE SCALE GENOMIC DNA]</scope>
    <source>
        <strain evidence="2 3">Mal52</strain>
    </source>
</reference>
<dbReference type="RefSeq" id="WP_145375392.1">
    <property type="nucleotide sequence ID" value="NZ_CP036276.1"/>
</dbReference>
<evidence type="ECO:0000256" key="1">
    <source>
        <dbReference type="SAM" id="Phobius"/>
    </source>
</evidence>
<name>A0A517ZL95_9PLAN</name>
<dbReference type="Proteomes" id="UP000319383">
    <property type="component" value="Chromosome"/>
</dbReference>
<keyword evidence="1" id="KW-1133">Transmembrane helix</keyword>
<proteinExistence type="predicted"/>
<keyword evidence="1" id="KW-0812">Transmembrane</keyword>
<dbReference type="EMBL" id="CP036276">
    <property type="protein sequence ID" value="QDU43262.1"/>
    <property type="molecule type" value="Genomic_DNA"/>
</dbReference>
<organism evidence="2 3">
    <name type="scientific">Symmachiella dynata</name>
    <dbReference type="NCBI Taxonomy" id="2527995"/>
    <lineage>
        <taxon>Bacteria</taxon>
        <taxon>Pseudomonadati</taxon>
        <taxon>Planctomycetota</taxon>
        <taxon>Planctomycetia</taxon>
        <taxon>Planctomycetales</taxon>
        <taxon>Planctomycetaceae</taxon>
        <taxon>Symmachiella</taxon>
    </lineage>
</organism>
<dbReference type="InterPro" id="IPR046487">
    <property type="entry name" value="DUF6580"/>
</dbReference>
<accession>A0A517ZL95</accession>
<feature type="transmembrane region" description="Helical" evidence="1">
    <location>
        <begin position="130"/>
        <end position="151"/>
    </location>
</feature>
<evidence type="ECO:0000313" key="2">
    <source>
        <dbReference type="EMBL" id="QDU43262.1"/>
    </source>
</evidence>
<dbReference type="KEGG" id="sdyn:Mal52_17340"/>
<sequence length="218" mass="24424">MNADQNSHPHRESSDTPAKINYWLLAAVIVFPALLRWLGQPWNLTPVGGIALFTGVYFSRSRWAIAVPLSAMLLSDITWGLMRGDVMTYTFHSVIPFVYGSYVLYVLLGHRVRAHWEHSESEPQPAWKRAAGRGFPLCIATLGGSLLFYLITNFGMWMMYTTYPHTLAGLIQCYVAGLPFLRPTVIGDAFYTTLFFGAFAVVQLILTQPTANTLSKEN</sequence>
<gene>
    <name evidence="2" type="ORF">Mal52_17340</name>
</gene>
<feature type="transmembrane region" description="Helical" evidence="1">
    <location>
        <begin position="20"/>
        <end position="38"/>
    </location>
</feature>
<keyword evidence="3" id="KW-1185">Reference proteome</keyword>